<dbReference type="InterPro" id="IPR019734">
    <property type="entry name" value="TPR_rpt"/>
</dbReference>
<feature type="chain" id="PRO_5028810740" evidence="4">
    <location>
        <begin position="27"/>
        <end position="554"/>
    </location>
</feature>
<proteinExistence type="predicted"/>
<keyword evidence="1" id="KW-0677">Repeat</keyword>
<organism evidence="5 6">
    <name type="scientific">Chryseobacterium manosquense</name>
    <dbReference type="NCBI Taxonomy" id="2754694"/>
    <lineage>
        <taxon>Bacteria</taxon>
        <taxon>Pseudomonadati</taxon>
        <taxon>Bacteroidota</taxon>
        <taxon>Flavobacteriia</taxon>
        <taxon>Flavobacteriales</taxon>
        <taxon>Weeksellaceae</taxon>
        <taxon>Chryseobacterium group</taxon>
        <taxon>Chryseobacterium</taxon>
    </lineage>
</organism>
<evidence type="ECO:0000313" key="6">
    <source>
        <dbReference type="Proteomes" id="UP000516438"/>
    </source>
</evidence>
<name>A0A7H1E0I1_9FLAO</name>
<dbReference type="Proteomes" id="UP000516438">
    <property type="component" value="Chromosome"/>
</dbReference>
<evidence type="ECO:0000256" key="3">
    <source>
        <dbReference type="PROSITE-ProRule" id="PRU00339"/>
    </source>
</evidence>
<evidence type="ECO:0000256" key="1">
    <source>
        <dbReference type="ARBA" id="ARBA00022737"/>
    </source>
</evidence>
<dbReference type="KEGG" id="cmaq:H0S70_09325"/>
<feature type="repeat" description="TPR" evidence="3">
    <location>
        <begin position="207"/>
        <end position="240"/>
    </location>
</feature>
<dbReference type="PANTHER" id="PTHR44943:SF8">
    <property type="entry name" value="TPR REPEAT-CONTAINING PROTEIN MJ0263"/>
    <property type="match status" value="1"/>
</dbReference>
<dbReference type="InterPro" id="IPR011990">
    <property type="entry name" value="TPR-like_helical_dom_sf"/>
</dbReference>
<evidence type="ECO:0000313" key="5">
    <source>
        <dbReference type="EMBL" id="QNS42739.1"/>
    </source>
</evidence>
<dbReference type="Gene3D" id="1.25.40.10">
    <property type="entry name" value="Tetratricopeptide repeat domain"/>
    <property type="match status" value="3"/>
</dbReference>
<protein>
    <submittedName>
        <fullName evidence="5">Tetratricopeptide repeat protein</fullName>
    </submittedName>
</protein>
<dbReference type="SMART" id="SM00028">
    <property type="entry name" value="TPR"/>
    <property type="match status" value="5"/>
</dbReference>
<keyword evidence="2 3" id="KW-0802">TPR repeat</keyword>
<dbReference type="InterPro" id="IPR051685">
    <property type="entry name" value="Ycf3/AcsC/BcsC/TPR_MFPF"/>
</dbReference>
<dbReference type="AlphaFoldDB" id="A0A7H1E0I1"/>
<dbReference type="SUPFAM" id="SSF48452">
    <property type="entry name" value="TPR-like"/>
    <property type="match status" value="3"/>
</dbReference>
<gene>
    <name evidence="5" type="ORF">H0S70_09325</name>
</gene>
<accession>A0A7H1E0I1</accession>
<dbReference type="Pfam" id="PF13174">
    <property type="entry name" value="TPR_6"/>
    <property type="match status" value="1"/>
</dbReference>
<dbReference type="EMBL" id="CP060203">
    <property type="protein sequence ID" value="QNS42739.1"/>
    <property type="molecule type" value="Genomic_DNA"/>
</dbReference>
<dbReference type="PANTHER" id="PTHR44943">
    <property type="entry name" value="CELLULOSE SYNTHASE OPERON PROTEIN C"/>
    <property type="match status" value="1"/>
</dbReference>
<dbReference type="Pfam" id="PF13181">
    <property type="entry name" value="TPR_8"/>
    <property type="match status" value="1"/>
</dbReference>
<keyword evidence="4" id="KW-0732">Signal</keyword>
<dbReference type="PROSITE" id="PS50005">
    <property type="entry name" value="TPR"/>
    <property type="match status" value="1"/>
</dbReference>
<evidence type="ECO:0000256" key="2">
    <source>
        <dbReference type="ARBA" id="ARBA00022803"/>
    </source>
</evidence>
<sequence length="554" mass="60989">MKDIMNVTKKIALGVAVGFFSNFAFAQTLQDGIASADSHKYANAKQVFKQMVTKSPTAENYFYLGNSYLTQFEPNFELALENFNKGLAADKKSNLNKLGLASVKLAKGDKSAVAEIQRIVSDARDKDPEVLYRAAEALTLFGGASNADLAIDFLNRAVEKSQKSGTPAYYYYTLGDAYRLKLTNSPQVAGSAMTAYDKALPIAKNKASVYTRIGTLWMQAQQWQKAKESIDRAIASDPTYAPAYKAKAAYNIKYQNNALATQDLMNYAKYADEDPDTQLEISKLFFTNEDYANSKTYLDKVFDKVNDPIKYKLRAYLQYADGDYAAAKASMDEFIAKAEKSRIQPADQGLLGLIAAGLAHKETDAAKKSALTTEAQQKIAIAKAAKDETMNWDAELLKIKGGGGISQSAVDSGPTTPQIEELKKKVVENPQDTDALFKLANAYQEAKNWNGAILSWQKMSGLLPDWAPAYYSQGYAYQQAGNNELAKMAYEKFIATVKPADVEANKETLSYAYFAVAYLVKDSDIAKAKEYAAKSVQLNPTYQDAINLNKALNK</sequence>
<feature type="signal peptide" evidence="4">
    <location>
        <begin position="1"/>
        <end position="26"/>
    </location>
</feature>
<reference evidence="5 6" key="1">
    <citation type="submission" date="2020-07" db="EMBL/GenBank/DDBJ databases">
        <title>Complete genome and description of Chryseobacterium manosquense strain Marseille-Q2069 sp. nov.</title>
        <authorList>
            <person name="Boxberger M."/>
        </authorList>
    </citation>
    <scope>NUCLEOTIDE SEQUENCE [LARGE SCALE GENOMIC DNA]</scope>
    <source>
        <strain evidence="5 6">Marseille-Q2069</strain>
    </source>
</reference>
<keyword evidence="6" id="KW-1185">Reference proteome</keyword>
<evidence type="ECO:0000256" key="4">
    <source>
        <dbReference type="SAM" id="SignalP"/>
    </source>
</evidence>